<feature type="transmembrane region" description="Helical" evidence="5">
    <location>
        <begin position="57"/>
        <end position="81"/>
    </location>
</feature>
<name>A0ABR6WUP2_9FIRM</name>
<feature type="transmembrane region" description="Helical" evidence="5">
    <location>
        <begin position="93"/>
        <end position="113"/>
    </location>
</feature>
<feature type="transmembrane region" description="Helical" evidence="5">
    <location>
        <begin position="20"/>
        <end position="37"/>
    </location>
</feature>
<evidence type="ECO:0000256" key="4">
    <source>
        <dbReference type="ARBA" id="ARBA00023136"/>
    </source>
</evidence>
<feature type="domain" description="Yip1" evidence="6">
    <location>
        <begin position="9"/>
        <end position="176"/>
    </location>
</feature>
<keyword evidence="8" id="KW-1185">Reference proteome</keyword>
<dbReference type="RefSeq" id="WP_186842220.1">
    <property type="nucleotide sequence ID" value="NZ_WJBC01000009.1"/>
</dbReference>
<dbReference type="Proteomes" id="UP000603234">
    <property type="component" value="Unassembled WGS sequence"/>
</dbReference>
<evidence type="ECO:0000259" key="6">
    <source>
        <dbReference type="Pfam" id="PF04893"/>
    </source>
</evidence>
<reference evidence="7 8" key="1">
    <citation type="journal article" date="2020" name="mSystems">
        <title>Defining Genomic and Predicted Metabolic Features of the Acetobacterium Genus.</title>
        <authorList>
            <person name="Ross D.E."/>
            <person name="Marshall C.W."/>
            <person name="Gulliver D."/>
            <person name="May H.D."/>
            <person name="Norman R.S."/>
        </authorList>
    </citation>
    <scope>NUCLEOTIDE SEQUENCE [LARGE SCALE GENOMIC DNA]</scope>
    <source>
        <strain evidence="7 8">DSM 8238</strain>
    </source>
</reference>
<evidence type="ECO:0000313" key="8">
    <source>
        <dbReference type="Proteomes" id="UP000603234"/>
    </source>
</evidence>
<proteinExistence type="predicted"/>
<gene>
    <name evidence="7" type="ORF">GH808_07805</name>
</gene>
<comment type="subcellular location">
    <subcellularLocation>
        <location evidence="1">Membrane</location>
        <topology evidence="1">Multi-pass membrane protein</topology>
    </subcellularLocation>
</comment>
<keyword evidence="2 5" id="KW-0812">Transmembrane</keyword>
<evidence type="ECO:0000256" key="1">
    <source>
        <dbReference type="ARBA" id="ARBA00004141"/>
    </source>
</evidence>
<evidence type="ECO:0000256" key="2">
    <source>
        <dbReference type="ARBA" id="ARBA00022692"/>
    </source>
</evidence>
<evidence type="ECO:0000313" key="7">
    <source>
        <dbReference type="EMBL" id="MBC3804333.1"/>
    </source>
</evidence>
<accession>A0ABR6WUP2</accession>
<feature type="transmembrane region" description="Helical" evidence="5">
    <location>
        <begin position="125"/>
        <end position="149"/>
    </location>
</feature>
<organism evidence="7 8">
    <name type="scientific">Acetobacterium fimetarium</name>
    <dbReference type="NCBI Taxonomy" id="52691"/>
    <lineage>
        <taxon>Bacteria</taxon>
        <taxon>Bacillati</taxon>
        <taxon>Bacillota</taxon>
        <taxon>Clostridia</taxon>
        <taxon>Eubacteriales</taxon>
        <taxon>Eubacteriaceae</taxon>
        <taxon>Acetobacterium</taxon>
    </lineage>
</organism>
<dbReference type="EMBL" id="WJBC01000009">
    <property type="protein sequence ID" value="MBC3804333.1"/>
    <property type="molecule type" value="Genomic_DNA"/>
</dbReference>
<comment type="caution">
    <text evidence="7">The sequence shown here is derived from an EMBL/GenBank/DDBJ whole genome shotgun (WGS) entry which is preliminary data.</text>
</comment>
<sequence length="189" mass="20847">MNLLLEAFNKPVKAFRRADARLSWTLVALTIGMAVILDPVLRMTADITGVNPGINVIQVMALSAAGVATYCAICTAFWAIAKIFGSPVPWQTYIRTWGITYIPTLLCALIVAFTENYFFLFWNSAFWSLFFSIAFVGLLIWKAILYILFFMEVAQLSRGKLVGALVLGGMAIVLLASINMLIALKTPIL</sequence>
<dbReference type="InterPro" id="IPR006977">
    <property type="entry name" value="Yip1_dom"/>
</dbReference>
<keyword evidence="3 5" id="KW-1133">Transmembrane helix</keyword>
<protein>
    <recommendedName>
        <fullName evidence="6">Yip1 domain-containing protein</fullName>
    </recommendedName>
</protein>
<evidence type="ECO:0000256" key="5">
    <source>
        <dbReference type="SAM" id="Phobius"/>
    </source>
</evidence>
<feature type="transmembrane region" description="Helical" evidence="5">
    <location>
        <begin position="161"/>
        <end position="184"/>
    </location>
</feature>
<evidence type="ECO:0000256" key="3">
    <source>
        <dbReference type="ARBA" id="ARBA00022989"/>
    </source>
</evidence>
<keyword evidence="4 5" id="KW-0472">Membrane</keyword>
<dbReference type="Pfam" id="PF04893">
    <property type="entry name" value="Yip1"/>
    <property type="match status" value="1"/>
</dbReference>